<dbReference type="AlphaFoldDB" id="A0A6B3VQ87"/>
<comment type="caution">
    <text evidence="7">The sequence shown here is derived from an EMBL/GenBank/DDBJ whole genome shotgun (WGS) entry which is preliminary data.</text>
</comment>
<reference evidence="7 8" key="1">
    <citation type="submission" date="2020-02" db="EMBL/GenBank/DDBJ databases">
        <title>Bacillus aquiflavi sp. nov., isolated from yellow water of strong flavor Chinese baijiu in Yibin region of China.</title>
        <authorList>
            <person name="Xie J."/>
        </authorList>
    </citation>
    <scope>NUCLEOTIDE SEQUENCE [LARGE SCALE GENOMIC DNA]</scope>
    <source>
        <strain evidence="7 8">3H-10</strain>
    </source>
</reference>
<organism evidence="7 8">
    <name type="scientific">Bacillus aquiflavi</name>
    <dbReference type="NCBI Taxonomy" id="2672567"/>
    <lineage>
        <taxon>Bacteria</taxon>
        <taxon>Bacillati</taxon>
        <taxon>Bacillota</taxon>
        <taxon>Bacilli</taxon>
        <taxon>Bacillales</taxon>
        <taxon>Bacillaceae</taxon>
        <taxon>Bacillus</taxon>
    </lineage>
</organism>
<dbReference type="PRINTS" id="PR00039">
    <property type="entry name" value="HTHLYSR"/>
</dbReference>
<dbReference type="PROSITE" id="PS50931">
    <property type="entry name" value="HTH_LYSR"/>
    <property type="match status" value="1"/>
</dbReference>
<name>A0A6B3VQ87_9BACI</name>
<evidence type="ECO:0000259" key="5">
    <source>
        <dbReference type="PROSITE" id="PS50931"/>
    </source>
</evidence>
<sequence length="302" mass="34535">MDHQLLVFMKVVEKANFSHAAKELHMTQPAVSQSIQILEKKYDTQLLERNNKRVALTKAGEIVYYHGKEIVSLYNRMNELIYELLEKAEGQIAVGASYTFGEYVLPKILASLKKKYPLIKPKITIDNTAEICEMVANQQMDIGIVEGNVDRQKIIITETIAKDYMYIITGKNHPFTKKKEITVKDLANEMWIVREDGSGTREATEKLFKMLNFRPGQLMECGSTQIIKEAVEAGLGISLLSRWAIKKEEQLKSLCLLNVHGLPLERDFSIIIRNSKFQTKATQLFIETLRNDHNHINNNAHT</sequence>
<dbReference type="Gene3D" id="1.10.10.10">
    <property type="entry name" value="Winged helix-like DNA-binding domain superfamily/Winged helix DNA-binding domain"/>
    <property type="match status" value="1"/>
</dbReference>
<comment type="similarity">
    <text evidence="1">Belongs to the LysR transcriptional regulatory family.</text>
</comment>
<keyword evidence="4" id="KW-0804">Transcription</keyword>
<evidence type="ECO:0000256" key="1">
    <source>
        <dbReference type="ARBA" id="ARBA00009437"/>
    </source>
</evidence>
<dbReference type="Proteomes" id="UP000472971">
    <property type="component" value="Unassembled WGS sequence"/>
</dbReference>
<keyword evidence="2" id="KW-0805">Transcription regulation</keyword>
<accession>A0A6B3VQ87</accession>
<evidence type="ECO:0000313" key="6">
    <source>
        <dbReference type="EMBL" id="MBA4535743.1"/>
    </source>
</evidence>
<dbReference type="PANTHER" id="PTHR30126:SF39">
    <property type="entry name" value="HTH-TYPE TRANSCRIPTIONAL REGULATOR CYSL"/>
    <property type="match status" value="1"/>
</dbReference>
<gene>
    <name evidence="7" type="ORF">G4D64_00985</name>
    <name evidence="6" type="ORF">H1Z61_00985</name>
</gene>
<evidence type="ECO:0000313" key="9">
    <source>
        <dbReference type="Proteomes" id="UP000570010"/>
    </source>
</evidence>
<dbReference type="PANTHER" id="PTHR30126">
    <property type="entry name" value="HTH-TYPE TRANSCRIPTIONAL REGULATOR"/>
    <property type="match status" value="1"/>
</dbReference>
<dbReference type="InterPro" id="IPR036388">
    <property type="entry name" value="WH-like_DNA-bd_sf"/>
</dbReference>
<evidence type="ECO:0000313" key="8">
    <source>
        <dbReference type="Proteomes" id="UP000472971"/>
    </source>
</evidence>
<feature type="domain" description="HTH lysR-type" evidence="5">
    <location>
        <begin position="1"/>
        <end position="57"/>
    </location>
</feature>
<dbReference type="Gene3D" id="3.40.190.290">
    <property type="match status" value="1"/>
</dbReference>
<evidence type="ECO:0000256" key="2">
    <source>
        <dbReference type="ARBA" id="ARBA00023015"/>
    </source>
</evidence>
<keyword evidence="8" id="KW-1185">Reference proteome</keyword>
<dbReference type="Proteomes" id="UP000570010">
    <property type="component" value="Unassembled WGS sequence"/>
</dbReference>
<dbReference type="Pfam" id="PF00126">
    <property type="entry name" value="HTH_1"/>
    <property type="match status" value="1"/>
</dbReference>
<dbReference type="FunFam" id="1.10.10.10:FF:000001">
    <property type="entry name" value="LysR family transcriptional regulator"/>
    <property type="match status" value="1"/>
</dbReference>
<evidence type="ECO:0000256" key="4">
    <source>
        <dbReference type="ARBA" id="ARBA00023163"/>
    </source>
</evidence>
<dbReference type="GO" id="GO:0000976">
    <property type="term" value="F:transcription cis-regulatory region binding"/>
    <property type="evidence" value="ECO:0007669"/>
    <property type="project" value="TreeGrafter"/>
</dbReference>
<dbReference type="SUPFAM" id="SSF46785">
    <property type="entry name" value="Winged helix' DNA-binding domain"/>
    <property type="match status" value="1"/>
</dbReference>
<dbReference type="EMBL" id="JACEIO010000001">
    <property type="protein sequence ID" value="MBA4535743.1"/>
    <property type="molecule type" value="Genomic_DNA"/>
</dbReference>
<dbReference type="EMBL" id="JAAIWN010000001">
    <property type="protein sequence ID" value="NEY80119.1"/>
    <property type="molecule type" value="Genomic_DNA"/>
</dbReference>
<evidence type="ECO:0000313" key="7">
    <source>
        <dbReference type="EMBL" id="NEY80119.1"/>
    </source>
</evidence>
<dbReference type="GO" id="GO:0003700">
    <property type="term" value="F:DNA-binding transcription factor activity"/>
    <property type="evidence" value="ECO:0007669"/>
    <property type="project" value="InterPro"/>
</dbReference>
<reference evidence="6 9" key="2">
    <citation type="submission" date="2020-07" db="EMBL/GenBank/DDBJ databases">
        <authorList>
            <person name="Feng H."/>
        </authorList>
    </citation>
    <scope>NUCLEOTIDE SEQUENCE [LARGE SCALE GENOMIC DNA]</scope>
    <source>
        <strain evidence="9">s-12</strain>
        <strain evidence="6">S-12</strain>
    </source>
</reference>
<proteinExistence type="inferred from homology"/>
<dbReference type="CDD" id="cd08420">
    <property type="entry name" value="PBP2_CysL_like"/>
    <property type="match status" value="1"/>
</dbReference>
<dbReference type="RefSeq" id="WP_163239124.1">
    <property type="nucleotide sequence ID" value="NZ_CP082780.1"/>
</dbReference>
<protein>
    <submittedName>
        <fullName evidence="7">LysR family transcriptional regulator</fullName>
    </submittedName>
</protein>
<dbReference type="InterPro" id="IPR036390">
    <property type="entry name" value="WH_DNA-bd_sf"/>
</dbReference>
<dbReference type="Pfam" id="PF03466">
    <property type="entry name" value="LysR_substrate"/>
    <property type="match status" value="1"/>
</dbReference>
<evidence type="ECO:0000256" key="3">
    <source>
        <dbReference type="ARBA" id="ARBA00023125"/>
    </source>
</evidence>
<dbReference type="InterPro" id="IPR005119">
    <property type="entry name" value="LysR_subst-bd"/>
</dbReference>
<keyword evidence="3" id="KW-0238">DNA-binding</keyword>
<dbReference type="InterPro" id="IPR000847">
    <property type="entry name" value="LysR_HTH_N"/>
</dbReference>
<dbReference type="SUPFAM" id="SSF53850">
    <property type="entry name" value="Periplasmic binding protein-like II"/>
    <property type="match status" value="1"/>
</dbReference>